<dbReference type="OrthoDB" id="265717at2759"/>
<dbReference type="Proteomes" id="UP000800041">
    <property type="component" value="Unassembled WGS sequence"/>
</dbReference>
<gene>
    <name evidence="4" type="ORF">K402DRAFT_348398</name>
</gene>
<feature type="signal peptide" evidence="2">
    <location>
        <begin position="1"/>
        <end position="19"/>
    </location>
</feature>
<dbReference type="Pfam" id="PF00856">
    <property type="entry name" value="SET"/>
    <property type="match status" value="1"/>
</dbReference>
<evidence type="ECO:0000256" key="1">
    <source>
        <dbReference type="SAM" id="MobiDB-lite"/>
    </source>
</evidence>
<dbReference type="InterPro" id="IPR001214">
    <property type="entry name" value="SET_dom"/>
</dbReference>
<feature type="compositionally biased region" description="Basic and acidic residues" evidence="1">
    <location>
        <begin position="425"/>
        <end position="452"/>
    </location>
</feature>
<dbReference type="Gene3D" id="2.170.270.10">
    <property type="entry name" value="SET domain"/>
    <property type="match status" value="1"/>
</dbReference>
<dbReference type="SMART" id="SM00317">
    <property type="entry name" value="SET"/>
    <property type="match status" value="1"/>
</dbReference>
<dbReference type="PANTHER" id="PTHR47332:SF6">
    <property type="entry name" value="SET DOMAIN-CONTAINING PROTEIN"/>
    <property type="match status" value="1"/>
</dbReference>
<dbReference type="SUPFAM" id="SSF82199">
    <property type="entry name" value="SET domain"/>
    <property type="match status" value="1"/>
</dbReference>
<dbReference type="AlphaFoldDB" id="A0A6G1HBE7"/>
<dbReference type="PROSITE" id="PS50280">
    <property type="entry name" value="SET"/>
    <property type="match status" value="1"/>
</dbReference>
<reference evidence="4" key="1">
    <citation type="journal article" date="2020" name="Stud. Mycol.">
        <title>101 Dothideomycetes genomes: a test case for predicting lifestyles and emergence of pathogens.</title>
        <authorList>
            <person name="Haridas S."/>
            <person name="Albert R."/>
            <person name="Binder M."/>
            <person name="Bloem J."/>
            <person name="Labutti K."/>
            <person name="Salamov A."/>
            <person name="Andreopoulos B."/>
            <person name="Baker S."/>
            <person name="Barry K."/>
            <person name="Bills G."/>
            <person name="Bluhm B."/>
            <person name="Cannon C."/>
            <person name="Castanera R."/>
            <person name="Culley D."/>
            <person name="Daum C."/>
            <person name="Ezra D."/>
            <person name="Gonzalez J."/>
            <person name="Henrissat B."/>
            <person name="Kuo A."/>
            <person name="Liang C."/>
            <person name="Lipzen A."/>
            <person name="Lutzoni F."/>
            <person name="Magnuson J."/>
            <person name="Mondo S."/>
            <person name="Nolan M."/>
            <person name="Ohm R."/>
            <person name="Pangilinan J."/>
            <person name="Park H.-J."/>
            <person name="Ramirez L."/>
            <person name="Alfaro M."/>
            <person name="Sun H."/>
            <person name="Tritt A."/>
            <person name="Yoshinaga Y."/>
            <person name="Zwiers L.-H."/>
            <person name="Turgeon B."/>
            <person name="Goodwin S."/>
            <person name="Spatafora J."/>
            <person name="Crous P."/>
            <person name="Grigoriev I."/>
        </authorList>
    </citation>
    <scope>NUCLEOTIDE SEQUENCE</scope>
    <source>
        <strain evidence="4">CBS 113979</strain>
    </source>
</reference>
<protein>
    <submittedName>
        <fullName evidence="4">SET domain-containing protein</fullName>
    </submittedName>
</protein>
<dbReference type="InterPro" id="IPR046341">
    <property type="entry name" value="SET_dom_sf"/>
</dbReference>
<evidence type="ECO:0000256" key="2">
    <source>
        <dbReference type="SAM" id="SignalP"/>
    </source>
</evidence>
<dbReference type="CDD" id="cd20071">
    <property type="entry name" value="SET_SMYD"/>
    <property type="match status" value="1"/>
</dbReference>
<feature type="chain" id="PRO_5026010135" evidence="2">
    <location>
        <begin position="20"/>
        <end position="452"/>
    </location>
</feature>
<name>A0A6G1HBE7_9PEZI</name>
<dbReference type="EMBL" id="ML977142">
    <property type="protein sequence ID" value="KAF1990350.1"/>
    <property type="molecule type" value="Genomic_DNA"/>
</dbReference>
<dbReference type="InterPro" id="IPR053185">
    <property type="entry name" value="SET_domain_protein"/>
</dbReference>
<keyword evidence="5" id="KW-1185">Reference proteome</keyword>
<sequence>MRLSISLLGFLATFSLVNCDSSDGKGSEACLLPRNIPLALQWACDTDAEHFYREADNYDGPVRFLTSRSRIQPYSWTYQPFCLFGDSIGSSTICVWTDHNFGGGRGISIVADVEDAKTIGTSGPFRNSDYLKESNVPSYTYPPFEQRALPGKGFGLIANTTLHLGNRLFAHTPVFAVQDSRAAELTENDLELLYELGIKRLPEKTRKIYMDLHGHFGGHAISDRLVTNAFDLNDYSAVFPETSRLNHDCRPNAHYYFEKSTFTHYVHIIRTVLPGEELTISYISPYLNHKQREIRIKGQWGFKCDCKLCTSPPMFTKASDERLALIFDLEEELDDLSLNRTASPDIALQLISLYEQERFVTPAAEAYTYAALEYSYIGNKPMAQKYAAKAHELNLIWRGPTNKYSRGMRNLMLEPENHPSWLYSEKPRGDITIHTPNDEKEDEKNEPMVDAE</sequence>
<keyword evidence="2" id="KW-0732">Signal</keyword>
<evidence type="ECO:0000313" key="4">
    <source>
        <dbReference type="EMBL" id="KAF1990350.1"/>
    </source>
</evidence>
<proteinExistence type="predicted"/>
<feature type="region of interest" description="Disordered" evidence="1">
    <location>
        <begin position="424"/>
        <end position="452"/>
    </location>
</feature>
<evidence type="ECO:0000313" key="5">
    <source>
        <dbReference type="Proteomes" id="UP000800041"/>
    </source>
</evidence>
<evidence type="ECO:0000259" key="3">
    <source>
        <dbReference type="PROSITE" id="PS50280"/>
    </source>
</evidence>
<organism evidence="4 5">
    <name type="scientific">Aulographum hederae CBS 113979</name>
    <dbReference type="NCBI Taxonomy" id="1176131"/>
    <lineage>
        <taxon>Eukaryota</taxon>
        <taxon>Fungi</taxon>
        <taxon>Dikarya</taxon>
        <taxon>Ascomycota</taxon>
        <taxon>Pezizomycotina</taxon>
        <taxon>Dothideomycetes</taxon>
        <taxon>Pleosporomycetidae</taxon>
        <taxon>Aulographales</taxon>
        <taxon>Aulographaceae</taxon>
    </lineage>
</organism>
<dbReference type="PANTHER" id="PTHR47332">
    <property type="entry name" value="SET DOMAIN-CONTAINING PROTEIN 5"/>
    <property type="match status" value="1"/>
</dbReference>
<feature type="domain" description="SET" evidence="3">
    <location>
        <begin position="142"/>
        <end position="283"/>
    </location>
</feature>
<accession>A0A6G1HBE7</accession>